<sequence>MLDEFLERAEPTRLLLYATRKDGGFTGACSSHPTVNGTAGDTGKMSMCCVNKAALPLEMREKQPKRVSVDNYKCLQCGRYVTAPPDTYGKGGGFGYDSAKPQTLALPPPPPPLPPPPPPPQPPPPLPSPPSYYLPAPPPPSSQKMYSQSWQEPSVGLPSGPLPPPLSPPPSPYSPSQPEYPPSPMVSKYSQPSGKEYCSTS</sequence>
<dbReference type="Proteomes" id="UP000035642">
    <property type="component" value="Unassembled WGS sequence"/>
</dbReference>
<organism evidence="2 3">
    <name type="scientific">Angiostrongylus cantonensis</name>
    <name type="common">Rat lungworm</name>
    <dbReference type="NCBI Taxonomy" id="6313"/>
    <lineage>
        <taxon>Eukaryota</taxon>
        <taxon>Metazoa</taxon>
        <taxon>Ecdysozoa</taxon>
        <taxon>Nematoda</taxon>
        <taxon>Chromadorea</taxon>
        <taxon>Rhabditida</taxon>
        <taxon>Rhabditina</taxon>
        <taxon>Rhabditomorpha</taxon>
        <taxon>Strongyloidea</taxon>
        <taxon>Metastrongylidae</taxon>
        <taxon>Angiostrongylus</taxon>
    </lineage>
</organism>
<feature type="region of interest" description="Disordered" evidence="1">
    <location>
        <begin position="86"/>
        <end position="201"/>
    </location>
</feature>
<accession>A0A158PAK9</accession>
<dbReference type="AlphaFoldDB" id="A0A158PAK9"/>
<reference evidence="3" key="2">
    <citation type="submission" date="2016-04" db="UniProtKB">
        <authorList>
            <consortium name="WormBaseParasite"/>
        </authorList>
    </citation>
    <scope>IDENTIFICATION</scope>
</reference>
<keyword evidence="2" id="KW-1185">Reference proteome</keyword>
<feature type="compositionally biased region" description="Pro residues" evidence="1">
    <location>
        <begin position="160"/>
        <end position="184"/>
    </location>
</feature>
<feature type="compositionally biased region" description="Pro residues" evidence="1">
    <location>
        <begin position="106"/>
        <end position="141"/>
    </location>
</feature>
<proteinExistence type="predicted"/>
<evidence type="ECO:0000313" key="3">
    <source>
        <dbReference type="WBParaSite" id="ACAC_0000962801-mRNA-1"/>
    </source>
</evidence>
<name>A0A158PAK9_ANGCA</name>
<dbReference type="WBParaSite" id="ACAC_0000962801-mRNA-1">
    <property type="protein sequence ID" value="ACAC_0000962801-mRNA-1"/>
    <property type="gene ID" value="ACAC_0000962801"/>
</dbReference>
<dbReference type="PRINTS" id="PR01217">
    <property type="entry name" value="PRICHEXTENSN"/>
</dbReference>
<feature type="compositionally biased region" description="Polar residues" evidence="1">
    <location>
        <begin position="188"/>
        <end position="201"/>
    </location>
</feature>
<protein>
    <submittedName>
        <fullName evidence="3">Pollen-specific leucine-rich repeat extensin-like protein 2</fullName>
    </submittedName>
</protein>
<evidence type="ECO:0000256" key="1">
    <source>
        <dbReference type="SAM" id="MobiDB-lite"/>
    </source>
</evidence>
<reference evidence="2" key="1">
    <citation type="submission" date="2012-09" db="EMBL/GenBank/DDBJ databases">
        <authorList>
            <person name="Martin A.A."/>
        </authorList>
    </citation>
    <scope>NUCLEOTIDE SEQUENCE</scope>
</reference>
<evidence type="ECO:0000313" key="2">
    <source>
        <dbReference type="Proteomes" id="UP000035642"/>
    </source>
</evidence>
<dbReference type="STRING" id="6313.A0A158PAK9"/>